<dbReference type="AlphaFoldDB" id="A0A067QVB9"/>
<reference evidence="1 2" key="1">
    <citation type="journal article" date="2014" name="Nat. Commun.">
        <title>Molecular traces of alternative social organization in a termite genome.</title>
        <authorList>
            <person name="Terrapon N."/>
            <person name="Li C."/>
            <person name="Robertson H.M."/>
            <person name="Ji L."/>
            <person name="Meng X."/>
            <person name="Booth W."/>
            <person name="Chen Z."/>
            <person name="Childers C.P."/>
            <person name="Glastad K.M."/>
            <person name="Gokhale K."/>
            <person name="Gowin J."/>
            <person name="Gronenberg W."/>
            <person name="Hermansen R.A."/>
            <person name="Hu H."/>
            <person name="Hunt B.G."/>
            <person name="Huylmans A.K."/>
            <person name="Khalil S.M."/>
            <person name="Mitchell R.D."/>
            <person name="Munoz-Torres M.C."/>
            <person name="Mustard J.A."/>
            <person name="Pan H."/>
            <person name="Reese J.T."/>
            <person name="Scharf M.E."/>
            <person name="Sun F."/>
            <person name="Vogel H."/>
            <person name="Xiao J."/>
            <person name="Yang W."/>
            <person name="Yang Z."/>
            <person name="Yang Z."/>
            <person name="Zhou J."/>
            <person name="Zhu J."/>
            <person name="Brent C.S."/>
            <person name="Elsik C.G."/>
            <person name="Goodisman M.A."/>
            <person name="Liberles D.A."/>
            <person name="Roe R.M."/>
            <person name="Vargo E.L."/>
            <person name="Vilcinskas A."/>
            <person name="Wang J."/>
            <person name="Bornberg-Bauer E."/>
            <person name="Korb J."/>
            <person name="Zhang G."/>
            <person name="Liebig J."/>
        </authorList>
    </citation>
    <scope>NUCLEOTIDE SEQUENCE [LARGE SCALE GENOMIC DNA]</scope>
    <source>
        <tissue evidence="1">Whole organism</tissue>
    </source>
</reference>
<evidence type="ECO:0000313" key="2">
    <source>
        <dbReference type="Proteomes" id="UP000027135"/>
    </source>
</evidence>
<gene>
    <name evidence="1" type="ORF">L798_13228</name>
</gene>
<dbReference type="Proteomes" id="UP000027135">
    <property type="component" value="Unassembled WGS sequence"/>
</dbReference>
<proteinExistence type="predicted"/>
<protein>
    <submittedName>
        <fullName evidence="1">Uncharacterized protein</fullName>
    </submittedName>
</protein>
<keyword evidence="2" id="KW-1185">Reference proteome</keyword>
<dbReference type="InParanoid" id="A0A067QVB9"/>
<dbReference type="EMBL" id="KK852980">
    <property type="protein sequence ID" value="KDR13020.1"/>
    <property type="molecule type" value="Genomic_DNA"/>
</dbReference>
<accession>A0A067QVB9</accession>
<name>A0A067QVB9_ZOONE</name>
<organism evidence="1 2">
    <name type="scientific">Zootermopsis nevadensis</name>
    <name type="common">Dampwood termite</name>
    <dbReference type="NCBI Taxonomy" id="136037"/>
    <lineage>
        <taxon>Eukaryota</taxon>
        <taxon>Metazoa</taxon>
        <taxon>Ecdysozoa</taxon>
        <taxon>Arthropoda</taxon>
        <taxon>Hexapoda</taxon>
        <taxon>Insecta</taxon>
        <taxon>Pterygota</taxon>
        <taxon>Neoptera</taxon>
        <taxon>Polyneoptera</taxon>
        <taxon>Dictyoptera</taxon>
        <taxon>Blattodea</taxon>
        <taxon>Blattoidea</taxon>
        <taxon>Termitoidae</taxon>
        <taxon>Termopsidae</taxon>
        <taxon>Zootermopsis</taxon>
    </lineage>
</organism>
<evidence type="ECO:0000313" key="1">
    <source>
        <dbReference type="EMBL" id="KDR13020.1"/>
    </source>
</evidence>
<sequence length="52" mass="6029">MLSALAVTFHPLTNYSSPFCLALCVYDESGSGFRYHEKQKTEDVDIRWNCRQ</sequence>